<dbReference type="GO" id="GO:0046872">
    <property type="term" value="F:metal ion binding"/>
    <property type="evidence" value="ECO:0007669"/>
    <property type="project" value="UniProtKB-KW"/>
</dbReference>
<gene>
    <name evidence="8" type="ORF">ISQ64_00755</name>
</gene>
<keyword evidence="3 7" id="KW-0808">Transferase</keyword>
<comment type="similarity">
    <text evidence="2 7">Belongs to the FPP/GGPP synthase family.</text>
</comment>
<evidence type="ECO:0000256" key="2">
    <source>
        <dbReference type="ARBA" id="ARBA00006706"/>
    </source>
</evidence>
<dbReference type="GO" id="GO:0005737">
    <property type="term" value="C:cytoplasm"/>
    <property type="evidence" value="ECO:0007669"/>
    <property type="project" value="UniProtKB-ARBA"/>
</dbReference>
<dbReference type="NCBIfam" id="NF045485">
    <property type="entry name" value="FPPsyn"/>
    <property type="match status" value="1"/>
</dbReference>
<dbReference type="AlphaFoldDB" id="A0A937LGF5"/>
<dbReference type="PROSITE" id="PS00444">
    <property type="entry name" value="POLYPRENYL_SYNTHASE_2"/>
    <property type="match status" value="1"/>
</dbReference>
<dbReference type="GO" id="GO:0016114">
    <property type="term" value="P:terpenoid biosynthetic process"/>
    <property type="evidence" value="ECO:0007669"/>
    <property type="project" value="UniProtKB-ARBA"/>
</dbReference>
<dbReference type="FunFam" id="1.10.600.10:FF:000001">
    <property type="entry name" value="Geranylgeranyl diphosphate synthase"/>
    <property type="match status" value="1"/>
</dbReference>
<keyword evidence="5" id="KW-0460">Magnesium</keyword>
<comment type="cofactor">
    <cofactor evidence="1">
        <name>Mg(2+)</name>
        <dbReference type="ChEBI" id="CHEBI:18420"/>
    </cofactor>
</comment>
<dbReference type="PANTHER" id="PTHR43281:SF1">
    <property type="entry name" value="FARNESYL DIPHOSPHATE SYNTHASE"/>
    <property type="match status" value="1"/>
</dbReference>
<evidence type="ECO:0000256" key="4">
    <source>
        <dbReference type="ARBA" id="ARBA00022723"/>
    </source>
</evidence>
<dbReference type="InterPro" id="IPR033749">
    <property type="entry name" value="Polyprenyl_synt_CS"/>
</dbReference>
<dbReference type="SFLD" id="SFLDS00005">
    <property type="entry name" value="Isoprenoid_Synthase_Type_I"/>
    <property type="match status" value="1"/>
</dbReference>
<dbReference type="Proteomes" id="UP000711391">
    <property type="component" value="Unassembled WGS sequence"/>
</dbReference>
<protein>
    <submittedName>
        <fullName evidence="8">Polyprenyl synthetase family protein</fullName>
    </submittedName>
</protein>
<dbReference type="SFLD" id="SFLDG01017">
    <property type="entry name" value="Polyprenyl_Transferase_Like"/>
    <property type="match status" value="1"/>
</dbReference>
<dbReference type="GO" id="GO:0008654">
    <property type="term" value="P:phospholipid biosynthetic process"/>
    <property type="evidence" value="ECO:0007669"/>
    <property type="project" value="UniProtKB-ARBA"/>
</dbReference>
<evidence type="ECO:0000313" key="9">
    <source>
        <dbReference type="Proteomes" id="UP000711391"/>
    </source>
</evidence>
<name>A0A937LGF5_9GAMM</name>
<dbReference type="SUPFAM" id="SSF48576">
    <property type="entry name" value="Terpenoid synthases"/>
    <property type="match status" value="1"/>
</dbReference>
<reference evidence="8" key="1">
    <citation type="submission" date="2020-10" db="EMBL/GenBank/DDBJ databases">
        <title>Microbiome of the Black Sea water column analyzed by genome centric metagenomics.</title>
        <authorList>
            <person name="Cabello-Yeves P.J."/>
            <person name="Callieri C."/>
            <person name="Picazo A."/>
            <person name="Mehrshad M."/>
            <person name="Haro-Moreno J.M."/>
            <person name="Roda-Garcia J."/>
            <person name="Dzembekova N."/>
            <person name="Slabakova V."/>
            <person name="Slabakova N."/>
            <person name="Moncheva S."/>
            <person name="Rodriguez-Valera F."/>
        </authorList>
    </citation>
    <scope>NUCLEOTIDE SEQUENCE</scope>
    <source>
        <strain evidence="8">BS307-5m-G50</strain>
    </source>
</reference>
<accession>A0A937LGF5</accession>
<keyword evidence="6" id="KW-0414">Isoprene biosynthesis</keyword>
<dbReference type="CDD" id="cd00685">
    <property type="entry name" value="Trans_IPPS_HT"/>
    <property type="match status" value="1"/>
</dbReference>
<dbReference type="Pfam" id="PF00348">
    <property type="entry name" value="polyprenyl_synt"/>
    <property type="match status" value="1"/>
</dbReference>
<evidence type="ECO:0000313" key="8">
    <source>
        <dbReference type="EMBL" id="MBL6817915.1"/>
    </source>
</evidence>
<evidence type="ECO:0000256" key="6">
    <source>
        <dbReference type="ARBA" id="ARBA00023229"/>
    </source>
</evidence>
<dbReference type="InterPro" id="IPR008949">
    <property type="entry name" value="Isoprenoid_synthase_dom_sf"/>
</dbReference>
<evidence type="ECO:0000256" key="3">
    <source>
        <dbReference type="ARBA" id="ARBA00022679"/>
    </source>
</evidence>
<dbReference type="EMBL" id="JADHQD010000003">
    <property type="protein sequence ID" value="MBL6817915.1"/>
    <property type="molecule type" value="Genomic_DNA"/>
</dbReference>
<keyword evidence="4" id="KW-0479">Metal-binding</keyword>
<evidence type="ECO:0000256" key="1">
    <source>
        <dbReference type="ARBA" id="ARBA00001946"/>
    </source>
</evidence>
<proteinExistence type="inferred from homology"/>
<dbReference type="Gene3D" id="1.10.600.10">
    <property type="entry name" value="Farnesyl Diphosphate Synthase"/>
    <property type="match status" value="1"/>
</dbReference>
<organism evidence="8 9">
    <name type="scientific">SAR86 cluster bacterium</name>
    <dbReference type="NCBI Taxonomy" id="2030880"/>
    <lineage>
        <taxon>Bacteria</taxon>
        <taxon>Pseudomonadati</taxon>
        <taxon>Pseudomonadota</taxon>
        <taxon>Gammaproteobacteria</taxon>
        <taxon>SAR86 cluster</taxon>
    </lineage>
</organism>
<dbReference type="PANTHER" id="PTHR43281">
    <property type="entry name" value="FARNESYL DIPHOSPHATE SYNTHASE"/>
    <property type="match status" value="1"/>
</dbReference>
<comment type="caution">
    <text evidence="8">The sequence shown here is derived from an EMBL/GenBank/DDBJ whole genome shotgun (WGS) entry which is preliminary data.</text>
</comment>
<evidence type="ECO:0000256" key="7">
    <source>
        <dbReference type="RuleBase" id="RU004466"/>
    </source>
</evidence>
<dbReference type="GO" id="GO:0004659">
    <property type="term" value="F:prenyltransferase activity"/>
    <property type="evidence" value="ECO:0007669"/>
    <property type="project" value="InterPro"/>
</dbReference>
<evidence type="ECO:0000256" key="5">
    <source>
        <dbReference type="ARBA" id="ARBA00022842"/>
    </source>
</evidence>
<sequence length="291" mass="31937">MFPEYLSEVKTLVKDKIAKSIGSTNTIEKAMAYSALADSKMIRAGLVFASAETNKFIAKSSIITLASAVELMHTYSLIHDDLPCMDDDDLRRNQPSSHIKFGEANAVLAGDALQALAYEIIVDDIKLSSDNKVKALKLLSEACGKNGMVHGQYLDIKNENSENINQDRLDEIHNLKTGKLIECSIMLGQIGNNLNDDCFKKLKNFSSKIGLAFQVTDDILDATQTAEILGKTQNSDLKNNKLTYISVLGLDGANERALKLTESGLQSLNTSNIINKGKLVELAEFLLHRNN</sequence>
<dbReference type="InterPro" id="IPR000092">
    <property type="entry name" value="Polyprenyl_synt"/>
</dbReference>
<dbReference type="InterPro" id="IPR053378">
    <property type="entry name" value="Prenyl_diphosphate_synthase"/>
</dbReference>